<gene>
    <name evidence="15" type="ORF">BABINDRAFT_36011</name>
</gene>
<keyword evidence="8" id="KW-0131">Cell cycle</keyword>
<evidence type="ECO:0000256" key="10">
    <source>
        <dbReference type="SAM" id="Coils"/>
    </source>
</evidence>
<dbReference type="GO" id="GO:0000922">
    <property type="term" value="C:spindle pole"/>
    <property type="evidence" value="ECO:0007669"/>
    <property type="project" value="EnsemblFungi"/>
</dbReference>
<dbReference type="GO" id="GO:0005881">
    <property type="term" value="C:cytoplasmic microtubule"/>
    <property type="evidence" value="ECO:0007669"/>
    <property type="project" value="EnsemblFungi"/>
</dbReference>
<comment type="similarity">
    <text evidence="2">Belongs to the MAPRE family.</text>
</comment>
<dbReference type="GO" id="GO:0007019">
    <property type="term" value="P:microtubule depolymerization"/>
    <property type="evidence" value="ECO:0007669"/>
    <property type="project" value="EnsemblFungi"/>
</dbReference>
<dbReference type="GO" id="GO:0030473">
    <property type="term" value="P:nuclear migration along microtubule"/>
    <property type="evidence" value="ECO:0007669"/>
    <property type="project" value="EnsemblFungi"/>
</dbReference>
<accession>A0A1E3QPQ3</accession>
<dbReference type="InterPro" id="IPR004953">
    <property type="entry name" value="EB1_C"/>
</dbReference>
<dbReference type="GO" id="GO:0035371">
    <property type="term" value="C:microtubule plus-end"/>
    <property type="evidence" value="ECO:0007669"/>
    <property type="project" value="EnsemblFungi"/>
</dbReference>
<evidence type="ECO:0000256" key="4">
    <source>
        <dbReference type="ARBA" id="ARBA00022618"/>
    </source>
</evidence>
<keyword evidence="10" id="KW-0175">Coiled coil</keyword>
<dbReference type="GeneID" id="30149600"/>
<proteinExistence type="inferred from homology"/>
<evidence type="ECO:0000256" key="5">
    <source>
        <dbReference type="ARBA" id="ARBA00022701"/>
    </source>
</evidence>
<keyword evidence="3" id="KW-0963">Cytoplasm</keyword>
<dbReference type="PANTHER" id="PTHR10623">
    <property type="entry name" value="MICROTUBULE-ASSOCIATED PROTEIN RP/EB FAMILY MEMBER"/>
    <property type="match status" value="1"/>
</dbReference>
<feature type="compositionally biased region" description="Acidic residues" evidence="11">
    <location>
        <begin position="267"/>
        <end position="282"/>
    </location>
</feature>
<keyword evidence="12" id="KW-0732">Signal</keyword>
<evidence type="ECO:0000256" key="8">
    <source>
        <dbReference type="ARBA" id="ARBA00023306"/>
    </source>
</evidence>
<evidence type="ECO:0000256" key="6">
    <source>
        <dbReference type="ARBA" id="ARBA00022776"/>
    </source>
</evidence>
<dbReference type="Gene3D" id="1.20.5.1430">
    <property type="match status" value="1"/>
</dbReference>
<feature type="domain" description="EB1 C-terminal" evidence="14">
    <location>
        <begin position="182"/>
        <end position="263"/>
    </location>
</feature>
<feature type="chain" id="PRO_5009134384" description="Calponin-homology (CH) domain-containing protein" evidence="12">
    <location>
        <begin position="23"/>
        <end position="282"/>
    </location>
</feature>
<dbReference type="GO" id="GO:0072686">
    <property type="term" value="C:mitotic spindle"/>
    <property type="evidence" value="ECO:0007669"/>
    <property type="project" value="EnsemblFungi"/>
</dbReference>
<sequence length="282" mass="32133">MSGESRSELLLWLNSLLDLSYTKVEQCGSGAAYCQIFDSVFQDVPMTKVKFNAANEYQYQSNYKVLQSAFLKHRVEKTILVDKLVKCRFQDNLEFLQWMKKFWMDNKDESEYDPNARRNYTPPAAGTRSSAIAAKPASKVGGSSARGLVSRSTPTVPPSLRTASSLQQYQQKQEEVQELTGHLQDSQLNLTNMQEEAEEYRVAAEGLETERNFYFNKLREIEILIQNATEELSEDEKSPPVSVDTLLTNIQEILYSTEEGFQIPNEGEGDDVMDQEDDLETF</sequence>
<dbReference type="EMBL" id="KV454431">
    <property type="protein sequence ID" value="ODQ79689.1"/>
    <property type="molecule type" value="Genomic_DNA"/>
</dbReference>
<dbReference type="GO" id="GO:0031116">
    <property type="term" value="P:positive regulation of microtubule polymerization"/>
    <property type="evidence" value="ECO:0007669"/>
    <property type="project" value="EnsemblFungi"/>
</dbReference>
<dbReference type="GO" id="GO:0007020">
    <property type="term" value="P:microtubule nucleation"/>
    <property type="evidence" value="ECO:0007669"/>
    <property type="project" value="EnsemblFungi"/>
</dbReference>
<dbReference type="InterPro" id="IPR036872">
    <property type="entry name" value="CH_dom_sf"/>
</dbReference>
<feature type="domain" description="Calponin-homology (CH)" evidence="13">
    <location>
        <begin position="3"/>
        <end position="104"/>
    </location>
</feature>
<dbReference type="GO" id="GO:0007026">
    <property type="term" value="P:negative regulation of microtubule depolymerization"/>
    <property type="evidence" value="ECO:0007669"/>
    <property type="project" value="EnsemblFungi"/>
</dbReference>
<evidence type="ECO:0000259" key="13">
    <source>
        <dbReference type="PROSITE" id="PS50021"/>
    </source>
</evidence>
<keyword evidence="5 9" id="KW-0493">Microtubule</keyword>
<dbReference type="GO" id="GO:0030543">
    <property type="term" value="P:2-micrometer plasmid partitioning"/>
    <property type="evidence" value="ECO:0007669"/>
    <property type="project" value="EnsemblFungi"/>
</dbReference>
<dbReference type="SUPFAM" id="SSF47576">
    <property type="entry name" value="Calponin-homology domain, CH-domain"/>
    <property type="match status" value="1"/>
</dbReference>
<dbReference type="GO" id="GO:0051301">
    <property type="term" value="P:cell division"/>
    <property type="evidence" value="ECO:0007669"/>
    <property type="project" value="UniProtKB-KW"/>
</dbReference>
<evidence type="ECO:0000256" key="9">
    <source>
        <dbReference type="PROSITE-ProRule" id="PRU00576"/>
    </source>
</evidence>
<keyword evidence="6" id="KW-0498">Mitosis</keyword>
<dbReference type="Proteomes" id="UP000094336">
    <property type="component" value="Unassembled WGS sequence"/>
</dbReference>
<dbReference type="Gene3D" id="1.10.418.10">
    <property type="entry name" value="Calponin-like domain"/>
    <property type="match status" value="1"/>
</dbReference>
<evidence type="ECO:0000256" key="7">
    <source>
        <dbReference type="ARBA" id="ARBA00023212"/>
    </source>
</evidence>
<feature type="region of interest" description="Disordered" evidence="11">
    <location>
        <begin position="110"/>
        <end position="161"/>
    </location>
</feature>
<dbReference type="GO" id="GO:0007064">
    <property type="term" value="P:mitotic sister chromatid cohesion"/>
    <property type="evidence" value="ECO:0007669"/>
    <property type="project" value="EnsemblFungi"/>
</dbReference>
<dbReference type="GO" id="GO:0051233">
    <property type="term" value="C:spindle midzone"/>
    <property type="evidence" value="ECO:0007669"/>
    <property type="project" value="EnsemblFungi"/>
</dbReference>
<evidence type="ECO:0000256" key="2">
    <source>
        <dbReference type="ARBA" id="ARBA00010729"/>
    </source>
</evidence>
<dbReference type="GO" id="GO:1904825">
    <property type="term" value="P:protein localization to microtubule plus-end"/>
    <property type="evidence" value="ECO:0007669"/>
    <property type="project" value="EnsemblFungi"/>
</dbReference>
<dbReference type="InterPro" id="IPR001715">
    <property type="entry name" value="CH_dom"/>
</dbReference>
<dbReference type="InterPro" id="IPR036133">
    <property type="entry name" value="EB1_C_sf"/>
</dbReference>
<dbReference type="SUPFAM" id="SSF140612">
    <property type="entry name" value="EB1 dimerisation domain-like"/>
    <property type="match status" value="1"/>
</dbReference>
<evidence type="ECO:0000256" key="11">
    <source>
        <dbReference type="SAM" id="MobiDB-lite"/>
    </source>
</evidence>
<dbReference type="InterPro" id="IPR027328">
    <property type="entry name" value="MAPRE"/>
</dbReference>
<evidence type="ECO:0000259" key="14">
    <source>
        <dbReference type="PROSITE" id="PS51230"/>
    </source>
</evidence>
<evidence type="ECO:0000313" key="16">
    <source>
        <dbReference type="Proteomes" id="UP000094336"/>
    </source>
</evidence>
<dbReference type="PROSITE" id="PS50021">
    <property type="entry name" value="CH"/>
    <property type="match status" value="1"/>
</dbReference>
<dbReference type="AlphaFoldDB" id="A0A1E3QPQ3"/>
<evidence type="ECO:0000313" key="15">
    <source>
        <dbReference type="EMBL" id="ODQ79689.1"/>
    </source>
</evidence>
<reference evidence="16" key="1">
    <citation type="submission" date="2016-05" db="EMBL/GenBank/DDBJ databases">
        <title>Comparative genomics of biotechnologically important yeasts.</title>
        <authorList>
            <consortium name="DOE Joint Genome Institute"/>
            <person name="Riley R."/>
            <person name="Haridas S."/>
            <person name="Wolfe K.H."/>
            <person name="Lopes M.R."/>
            <person name="Hittinger C.T."/>
            <person name="Goker M."/>
            <person name="Salamov A."/>
            <person name="Wisecaver J."/>
            <person name="Long T.M."/>
            <person name="Aerts A.L."/>
            <person name="Barry K."/>
            <person name="Choi C."/>
            <person name="Clum A."/>
            <person name="Coughlan A.Y."/>
            <person name="Deshpande S."/>
            <person name="Douglass A.P."/>
            <person name="Hanson S.J."/>
            <person name="Klenk H.-P."/>
            <person name="Labutti K."/>
            <person name="Lapidus A."/>
            <person name="Lindquist E."/>
            <person name="Lipzen A."/>
            <person name="Meier-Kolthoff J.P."/>
            <person name="Ohm R.A."/>
            <person name="Otillar R.P."/>
            <person name="Pangilinan J."/>
            <person name="Peng Y."/>
            <person name="Rokas A."/>
            <person name="Rosa C.A."/>
            <person name="Scheuner C."/>
            <person name="Sibirny A.A."/>
            <person name="Slot J.C."/>
            <person name="Stielow J.B."/>
            <person name="Sun H."/>
            <person name="Kurtzman C.P."/>
            <person name="Blackwell M."/>
            <person name="Grigoriev I.V."/>
            <person name="Jeffries T.W."/>
        </authorList>
    </citation>
    <scope>NUCLEOTIDE SEQUENCE [LARGE SCALE GENOMIC DNA]</scope>
    <source>
        <strain evidence="16">NRRL Y-12698</strain>
    </source>
</reference>
<evidence type="ECO:0000256" key="3">
    <source>
        <dbReference type="ARBA" id="ARBA00022490"/>
    </source>
</evidence>
<dbReference type="GO" id="GO:0051010">
    <property type="term" value="F:microtubule plus-end binding"/>
    <property type="evidence" value="ECO:0007669"/>
    <property type="project" value="EnsemblFungi"/>
</dbReference>
<keyword evidence="4" id="KW-0132">Cell division</keyword>
<feature type="region of interest" description="Disordered" evidence="11">
    <location>
        <begin position="258"/>
        <end position="282"/>
    </location>
</feature>
<comment type="subcellular location">
    <subcellularLocation>
        <location evidence="1">Cytoplasm</location>
        <location evidence="1">Cytoskeleton</location>
    </subcellularLocation>
</comment>
<name>A0A1E3QPQ3_9ASCO</name>
<feature type="signal peptide" evidence="12">
    <location>
        <begin position="1"/>
        <end position="22"/>
    </location>
</feature>
<dbReference type="FunFam" id="1.10.418.10:FF:000028">
    <property type="entry name" value="RP/EB family microtubule-associated protein"/>
    <property type="match status" value="1"/>
</dbReference>
<dbReference type="STRING" id="984486.A0A1E3QPQ3"/>
<evidence type="ECO:0000256" key="1">
    <source>
        <dbReference type="ARBA" id="ARBA00004245"/>
    </source>
</evidence>
<protein>
    <recommendedName>
        <fullName evidence="17">Calponin-homology (CH) domain-containing protein</fullName>
    </recommendedName>
</protein>
<dbReference type="OrthoDB" id="2119228at2759"/>
<keyword evidence="16" id="KW-1185">Reference proteome</keyword>
<dbReference type="Pfam" id="PF03271">
    <property type="entry name" value="EB1"/>
    <property type="match status" value="1"/>
</dbReference>
<dbReference type="GO" id="GO:0031578">
    <property type="term" value="P:mitotic spindle orientation checkpoint signaling"/>
    <property type="evidence" value="ECO:0007669"/>
    <property type="project" value="EnsemblFungi"/>
</dbReference>
<dbReference type="RefSeq" id="XP_018985017.1">
    <property type="nucleotide sequence ID" value="XM_019131747.1"/>
</dbReference>
<dbReference type="PROSITE" id="PS51230">
    <property type="entry name" value="EB1_C"/>
    <property type="match status" value="1"/>
</dbReference>
<feature type="coiled-coil region" evidence="10">
    <location>
        <begin position="169"/>
        <end position="238"/>
    </location>
</feature>
<organism evidence="15 16">
    <name type="scientific">Babjeviella inositovora NRRL Y-12698</name>
    <dbReference type="NCBI Taxonomy" id="984486"/>
    <lineage>
        <taxon>Eukaryota</taxon>
        <taxon>Fungi</taxon>
        <taxon>Dikarya</taxon>
        <taxon>Ascomycota</taxon>
        <taxon>Saccharomycotina</taxon>
        <taxon>Pichiomycetes</taxon>
        <taxon>Serinales incertae sedis</taxon>
        <taxon>Babjeviella</taxon>
    </lineage>
</organism>
<evidence type="ECO:0008006" key="17">
    <source>
        <dbReference type="Google" id="ProtNLM"/>
    </source>
</evidence>
<keyword evidence="7" id="KW-0206">Cytoskeleton</keyword>
<evidence type="ECO:0000256" key="12">
    <source>
        <dbReference type="SAM" id="SignalP"/>
    </source>
</evidence>